<dbReference type="SUPFAM" id="SSF55221">
    <property type="entry name" value="Yeast killer toxins"/>
    <property type="match status" value="1"/>
</dbReference>
<dbReference type="OrthoDB" id="4177994at2759"/>
<feature type="domain" description="Killer toxin Kp4" evidence="2">
    <location>
        <begin position="14"/>
        <end position="144"/>
    </location>
</feature>
<name>A0A9P9WXY9_9PEZI</name>
<evidence type="ECO:0000259" key="2">
    <source>
        <dbReference type="Pfam" id="PF09044"/>
    </source>
</evidence>
<dbReference type="GO" id="GO:0005576">
    <property type="term" value="C:extracellular region"/>
    <property type="evidence" value="ECO:0007669"/>
    <property type="project" value="InterPro"/>
</dbReference>
<dbReference type="Proteomes" id="UP000829685">
    <property type="component" value="Unassembled WGS sequence"/>
</dbReference>
<evidence type="ECO:0000313" key="4">
    <source>
        <dbReference type="Proteomes" id="UP000829685"/>
    </source>
</evidence>
<sequence>MLATAFSPSALALLLLTALPSPAQALGINCRGSAICSQFFNGAATGHEAKVLADWIQGIEAEGYQPVAINSDRIYKNGEQIACYGRSSICAFLQKTPNGLSGGDIRKIAKYIPEHGCTICGSVPIDFPKTNDVNKGELTFNYVTKNCGNGIC</sequence>
<proteinExistence type="predicted"/>
<evidence type="ECO:0000256" key="1">
    <source>
        <dbReference type="SAM" id="SignalP"/>
    </source>
</evidence>
<feature type="chain" id="PRO_5040346432" description="Killer toxin Kp4 domain-containing protein" evidence="1">
    <location>
        <begin position="26"/>
        <end position="152"/>
    </location>
</feature>
<dbReference type="EMBL" id="JAFIMR010000002">
    <property type="protein sequence ID" value="KAI1881059.1"/>
    <property type="molecule type" value="Genomic_DNA"/>
</dbReference>
<dbReference type="InterPro" id="IPR015131">
    <property type="entry name" value="Killer_tox_Kp4"/>
</dbReference>
<keyword evidence="4" id="KW-1185">Reference proteome</keyword>
<dbReference type="AlphaFoldDB" id="A0A9P9WXY9"/>
<accession>A0A9P9WXY9</accession>
<dbReference type="Gene3D" id="3.30.430.10">
    <property type="entry name" value="Killer Toxin P4, subunit A"/>
    <property type="match status" value="1"/>
</dbReference>
<gene>
    <name evidence="3" type="ORF">JX265_001299</name>
</gene>
<reference evidence="3" key="1">
    <citation type="submission" date="2021-03" db="EMBL/GenBank/DDBJ databases">
        <title>Revisited historic fungal species revealed as producer of novel bioactive compounds through whole genome sequencing and comparative genomics.</title>
        <authorList>
            <person name="Vignolle G.A."/>
            <person name="Hochenegger N."/>
            <person name="Mach R.L."/>
            <person name="Mach-Aigner A.R."/>
            <person name="Javad Rahimi M."/>
            <person name="Salim K.A."/>
            <person name="Chan C.M."/>
            <person name="Lim L.B.L."/>
            <person name="Cai F."/>
            <person name="Druzhinina I.S."/>
            <person name="U'Ren J.M."/>
            <person name="Derntl C."/>
        </authorList>
    </citation>
    <scope>NUCLEOTIDE SEQUENCE</scope>
    <source>
        <strain evidence="3">TUCIM 5799</strain>
    </source>
</reference>
<protein>
    <recommendedName>
        <fullName evidence="2">Killer toxin Kp4 domain-containing protein</fullName>
    </recommendedName>
</protein>
<dbReference type="InterPro" id="IPR011329">
    <property type="entry name" value="Killer_tox_Kp4/SMK"/>
</dbReference>
<comment type="caution">
    <text evidence="3">The sequence shown here is derived from an EMBL/GenBank/DDBJ whole genome shotgun (WGS) entry which is preliminary data.</text>
</comment>
<dbReference type="Pfam" id="PF09044">
    <property type="entry name" value="Kp4"/>
    <property type="match status" value="1"/>
</dbReference>
<evidence type="ECO:0000313" key="3">
    <source>
        <dbReference type="EMBL" id="KAI1881059.1"/>
    </source>
</evidence>
<keyword evidence="1" id="KW-0732">Signal</keyword>
<organism evidence="3 4">
    <name type="scientific">Neoarthrinium moseri</name>
    <dbReference type="NCBI Taxonomy" id="1658444"/>
    <lineage>
        <taxon>Eukaryota</taxon>
        <taxon>Fungi</taxon>
        <taxon>Dikarya</taxon>
        <taxon>Ascomycota</taxon>
        <taxon>Pezizomycotina</taxon>
        <taxon>Sordariomycetes</taxon>
        <taxon>Xylariomycetidae</taxon>
        <taxon>Amphisphaeriales</taxon>
        <taxon>Apiosporaceae</taxon>
        <taxon>Neoarthrinium</taxon>
    </lineage>
</organism>
<feature type="signal peptide" evidence="1">
    <location>
        <begin position="1"/>
        <end position="25"/>
    </location>
</feature>